<dbReference type="PRINTS" id="PR00081">
    <property type="entry name" value="GDHRDH"/>
</dbReference>
<evidence type="ECO:0000313" key="2">
    <source>
        <dbReference type="EMBL" id="GAA5176290.1"/>
    </source>
</evidence>
<organism evidence="2 3">
    <name type="scientific">Pseudonocardia eucalypti</name>
    <dbReference type="NCBI Taxonomy" id="648755"/>
    <lineage>
        <taxon>Bacteria</taxon>
        <taxon>Bacillati</taxon>
        <taxon>Actinomycetota</taxon>
        <taxon>Actinomycetes</taxon>
        <taxon>Pseudonocardiales</taxon>
        <taxon>Pseudonocardiaceae</taxon>
        <taxon>Pseudonocardia</taxon>
    </lineage>
</organism>
<dbReference type="CDD" id="cd05233">
    <property type="entry name" value="SDR_c"/>
    <property type="match status" value="1"/>
</dbReference>
<comment type="similarity">
    <text evidence="1">Belongs to the short-chain dehydrogenases/reductases (SDR) family.</text>
</comment>
<evidence type="ECO:0000313" key="3">
    <source>
        <dbReference type="Proteomes" id="UP001428817"/>
    </source>
</evidence>
<dbReference type="InterPro" id="IPR036291">
    <property type="entry name" value="NAD(P)-bd_dom_sf"/>
</dbReference>
<sequence length="272" mass="27945">MLASVAGRVALVTGSTRGIGAAIAQRLAGAGVMVGVCGRSADAGEAVAEDIRGRGGTARYLPLDIGSEDSVRAVVLDCVREFGRLDILVNNAAPTDQIIAGTDRSLLDLTTEDLGAMLVPGLYGQVWACRYALPHLIESGHGSIVNISSMAAELGMPGMPAYSMAKGALNALSRQVAVDYARRGVRSNTIVIGYVLSGEALAYLDGHPTAGAALRAATLTEPGSPEDVADAALFLASDSSRYITGSEIKLDGGLMCSRDLPNIPAAFAEAVQ</sequence>
<gene>
    <name evidence="2" type="ORF">GCM10023321_84310</name>
</gene>
<dbReference type="RefSeq" id="WP_185065740.1">
    <property type="nucleotide sequence ID" value="NZ_BAABJP010000068.1"/>
</dbReference>
<dbReference type="InterPro" id="IPR020904">
    <property type="entry name" value="Sc_DH/Rdtase_CS"/>
</dbReference>
<reference evidence="3" key="1">
    <citation type="journal article" date="2019" name="Int. J. Syst. Evol. Microbiol.">
        <title>The Global Catalogue of Microorganisms (GCM) 10K type strain sequencing project: providing services to taxonomists for standard genome sequencing and annotation.</title>
        <authorList>
            <consortium name="The Broad Institute Genomics Platform"/>
            <consortium name="The Broad Institute Genome Sequencing Center for Infectious Disease"/>
            <person name="Wu L."/>
            <person name="Ma J."/>
        </authorList>
    </citation>
    <scope>NUCLEOTIDE SEQUENCE [LARGE SCALE GENOMIC DNA]</scope>
    <source>
        <strain evidence="3">JCM 18303</strain>
    </source>
</reference>
<dbReference type="Gene3D" id="3.40.50.720">
    <property type="entry name" value="NAD(P)-binding Rossmann-like Domain"/>
    <property type="match status" value="1"/>
</dbReference>
<dbReference type="InterPro" id="IPR050259">
    <property type="entry name" value="SDR"/>
</dbReference>
<comment type="caution">
    <text evidence="2">The sequence shown here is derived from an EMBL/GenBank/DDBJ whole genome shotgun (WGS) entry which is preliminary data.</text>
</comment>
<evidence type="ECO:0000256" key="1">
    <source>
        <dbReference type="ARBA" id="ARBA00006484"/>
    </source>
</evidence>
<dbReference type="Proteomes" id="UP001428817">
    <property type="component" value="Unassembled WGS sequence"/>
</dbReference>
<dbReference type="InterPro" id="IPR002347">
    <property type="entry name" value="SDR_fam"/>
</dbReference>
<dbReference type="PANTHER" id="PTHR42879:SF2">
    <property type="entry name" value="3-OXOACYL-[ACYL-CARRIER-PROTEIN] REDUCTASE FABG"/>
    <property type="match status" value="1"/>
</dbReference>
<dbReference type="PRINTS" id="PR00080">
    <property type="entry name" value="SDRFAMILY"/>
</dbReference>
<dbReference type="Pfam" id="PF13561">
    <property type="entry name" value="adh_short_C2"/>
    <property type="match status" value="1"/>
</dbReference>
<dbReference type="PANTHER" id="PTHR42879">
    <property type="entry name" value="3-OXOACYL-(ACYL-CARRIER-PROTEIN) REDUCTASE"/>
    <property type="match status" value="1"/>
</dbReference>
<dbReference type="PROSITE" id="PS00061">
    <property type="entry name" value="ADH_SHORT"/>
    <property type="match status" value="1"/>
</dbReference>
<protein>
    <submittedName>
        <fullName evidence="2">SDR family oxidoreductase</fullName>
    </submittedName>
</protein>
<accession>A0ABP9RF31</accession>
<proteinExistence type="inferred from homology"/>
<name>A0ABP9RF31_9PSEU</name>
<dbReference type="EMBL" id="BAABJP010000068">
    <property type="protein sequence ID" value="GAA5176290.1"/>
    <property type="molecule type" value="Genomic_DNA"/>
</dbReference>
<keyword evidence="3" id="KW-1185">Reference proteome</keyword>
<dbReference type="SUPFAM" id="SSF51735">
    <property type="entry name" value="NAD(P)-binding Rossmann-fold domains"/>
    <property type="match status" value="1"/>
</dbReference>